<evidence type="ECO:0000313" key="1">
    <source>
        <dbReference type="EMBL" id="KAI0040044.1"/>
    </source>
</evidence>
<evidence type="ECO:0000313" key="2">
    <source>
        <dbReference type="Proteomes" id="UP000814033"/>
    </source>
</evidence>
<gene>
    <name evidence="1" type="ORF">FA95DRAFT_1503395</name>
</gene>
<reference evidence="1" key="2">
    <citation type="journal article" date="2022" name="New Phytol.">
        <title>Evolutionary transition to the ectomycorrhizal habit in the genomes of a hyperdiverse lineage of mushroom-forming fungi.</title>
        <authorList>
            <person name="Looney B."/>
            <person name="Miyauchi S."/>
            <person name="Morin E."/>
            <person name="Drula E."/>
            <person name="Courty P.E."/>
            <person name="Kohler A."/>
            <person name="Kuo A."/>
            <person name="LaButti K."/>
            <person name="Pangilinan J."/>
            <person name="Lipzen A."/>
            <person name="Riley R."/>
            <person name="Andreopoulos W."/>
            <person name="He G."/>
            <person name="Johnson J."/>
            <person name="Nolan M."/>
            <person name="Tritt A."/>
            <person name="Barry K.W."/>
            <person name="Grigoriev I.V."/>
            <person name="Nagy L.G."/>
            <person name="Hibbett D."/>
            <person name="Henrissat B."/>
            <person name="Matheny P.B."/>
            <person name="Labbe J."/>
            <person name="Martin F.M."/>
        </authorList>
    </citation>
    <scope>NUCLEOTIDE SEQUENCE</scope>
    <source>
        <strain evidence="1">FP105234-sp</strain>
    </source>
</reference>
<proteinExistence type="predicted"/>
<name>A0ACB8R7A5_9AGAM</name>
<reference evidence="1" key="1">
    <citation type="submission" date="2021-02" db="EMBL/GenBank/DDBJ databases">
        <authorList>
            <consortium name="DOE Joint Genome Institute"/>
            <person name="Ahrendt S."/>
            <person name="Looney B.P."/>
            <person name="Miyauchi S."/>
            <person name="Morin E."/>
            <person name="Drula E."/>
            <person name="Courty P.E."/>
            <person name="Chicoki N."/>
            <person name="Fauchery L."/>
            <person name="Kohler A."/>
            <person name="Kuo A."/>
            <person name="Labutti K."/>
            <person name="Pangilinan J."/>
            <person name="Lipzen A."/>
            <person name="Riley R."/>
            <person name="Andreopoulos W."/>
            <person name="He G."/>
            <person name="Johnson J."/>
            <person name="Barry K.W."/>
            <person name="Grigoriev I.V."/>
            <person name="Nagy L."/>
            <person name="Hibbett D."/>
            <person name="Henrissat B."/>
            <person name="Matheny P.B."/>
            <person name="Labbe J."/>
            <person name="Martin F."/>
        </authorList>
    </citation>
    <scope>NUCLEOTIDE SEQUENCE</scope>
    <source>
        <strain evidence="1">FP105234-sp</strain>
    </source>
</reference>
<dbReference type="Proteomes" id="UP000814033">
    <property type="component" value="Unassembled WGS sequence"/>
</dbReference>
<sequence>MPCIARPLHLDLPLPEAFEEKLAHAPPIYTPSVEAPSYSLAPGPNEQLLAATSRLNRPPPSGVFTRSSTTIALALRQQEEDADFPTYGCNGLMSGEIDLKCTQGIHSVQFRVVGKLSLACSYGGSYNYRFLNFSHVIWKADRSSSAVCPSMHTFEFTMPSTFRDFSGDSLLRVRPLPPSYEGTFSGTSDIYVKCHYSIVVCVKFSKFGIWKTSKKLTVPFLHRPRTRPIQPILACPFPFLTTIKTLPEEWHEVVSSMSAKDDIELKEINCHLFIPAIQSYALTDVIPFYLHLRAPPESLHSFLYTTVPSSPKLKQLRSLDFSARPSVRVYLLRQVNATVREEQSTWSTIIGEGTLRFIPPADATSSSPLRPPSDGCETLDWEGEVKANPDVKAGTFKVGKFSVQDFIVLSLTPPNPATSPFEEHRHRYPVKLCTNSFLEIH</sequence>
<protein>
    <submittedName>
        <fullName evidence="1">Uncharacterized protein</fullName>
    </submittedName>
</protein>
<dbReference type="EMBL" id="MU276234">
    <property type="protein sequence ID" value="KAI0040044.1"/>
    <property type="molecule type" value="Genomic_DNA"/>
</dbReference>
<keyword evidence="2" id="KW-1185">Reference proteome</keyword>
<organism evidence="1 2">
    <name type="scientific">Auriscalpium vulgare</name>
    <dbReference type="NCBI Taxonomy" id="40419"/>
    <lineage>
        <taxon>Eukaryota</taxon>
        <taxon>Fungi</taxon>
        <taxon>Dikarya</taxon>
        <taxon>Basidiomycota</taxon>
        <taxon>Agaricomycotina</taxon>
        <taxon>Agaricomycetes</taxon>
        <taxon>Russulales</taxon>
        <taxon>Auriscalpiaceae</taxon>
        <taxon>Auriscalpium</taxon>
    </lineage>
</organism>
<comment type="caution">
    <text evidence="1">The sequence shown here is derived from an EMBL/GenBank/DDBJ whole genome shotgun (WGS) entry which is preliminary data.</text>
</comment>
<accession>A0ACB8R7A5</accession>